<dbReference type="PANTHER" id="PTHR10000">
    <property type="entry name" value="PHOSPHOSERINE PHOSPHATASE"/>
    <property type="match status" value="1"/>
</dbReference>
<dbReference type="SFLD" id="SFLDG01144">
    <property type="entry name" value="C2.B.4:_PGP_Like"/>
    <property type="match status" value="1"/>
</dbReference>
<dbReference type="SFLD" id="SFLDG01140">
    <property type="entry name" value="C2.B:_Phosphomannomutase_and_P"/>
    <property type="match status" value="1"/>
</dbReference>
<dbReference type="Gene3D" id="3.30.1240.10">
    <property type="match status" value="1"/>
</dbReference>
<name>A0A9D1W5C1_9FIRM</name>
<dbReference type="CDD" id="cd07516">
    <property type="entry name" value="HAD_Pase"/>
    <property type="match status" value="1"/>
</dbReference>
<dbReference type="Proteomes" id="UP000886780">
    <property type="component" value="Unassembled WGS sequence"/>
</dbReference>
<dbReference type="InterPro" id="IPR023214">
    <property type="entry name" value="HAD_sf"/>
</dbReference>
<sequence>MGYEIIVLDLDGTLTNDEKIITPKTKEALMEMQRRGKRVVLASGRPTQGVSHLANELELNRYEGYVLSYNGGMIIDWKTGETIFSRLLPLESNRRIIELAAENGVNILTYEGDHIITATPEDQYAQLESRVNHMEIRQVEDMAGHMDFQVPKYLMLADGDYMASVEPKVQEALGEGFSVYRSAPFFLEILPMGIDKAKSLARMLEVLGLTRENMIACGDGYNDLSMIQYAGLGVAMANAVPPVLEAADFVTKSNNEDGIAHVIEKFILS</sequence>
<dbReference type="InterPro" id="IPR000150">
    <property type="entry name" value="Cof"/>
</dbReference>
<dbReference type="InterPro" id="IPR036412">
    <property type="entry name" value="HAD-like_sf"/>
</dbReference>
<gene>
    <name evidence="1" type="ORF">IAA28_08125</name>
</gene>
<dbReference type="NCBIfam" id="TIGR01484">
    <property type="entry name" value="HAD-SF-IIB"/>
    <property type="match status" value="1"/>
</dbReference>
<dbReference type="GO" id="GO:0000287">
    <property type="term" value="F:magnesium ion binding"/>
    <property type="evidence" value="ECO:0007669"/>
    <property type="project" value="TreeGrafter"/>
</dbReference>
<proteinExistence type="predicted"/>
<dbReference type="EMBL" id="DXEU01000146">
    <property type="protein sequence ID" value="HIX52758.1"/>
    <property type="molecule type" value="Genomic_DNA"/>
</dbReference>
<dbReference type="PANTHER" id="PTHR10000:SF8">
    <property type="entry name" value="HAD SUPERFAMILY HYDROLASE-LIKE, TYPE 3"/>
    <property type="match status" value="1"/>
</dbReference>
<dbReference type="GO" id="GO:0016791">
    <property type="term" value="F:phosphatase activity"/>
    <property type="evidence" value="ECO:0007669"/>
    <property type="project" value="TreeGrafter"/>
</dbReference>
<dbReference type="Gene3D" id="3.40.50.1000">
    <property type="entry name" value="HAD superfamily/HAD-like"/>
    <property type="match status" value="1"/>
</dbReference>
<dbReference type="NCBIfam" id="TIGR00099">
    <property type="entry name" value="Cof-subfamily"/>
    <property type="match status" value="1"/>
</dbReference>
<comment type="caution">
    <text evidence="1">The sequence shown here is derived from an EMBL/GenBank/DDBJ whole genome shotgun (WGS) entry which is preliminary data.</text>
</comment>
<reference evidence="1" key="1">
    <citation type="journal article" date="2021" name="PeerJ">
        <title>Extensive microbial diversity within the chicken gut microbiome revealed by metagenomics and culture.</title>
        <authorList>
            <person name="Gilroy R."/>
            <person name="Ravi A."/>
            <person name="Getino M."/>
            <person name="Pursley I."/>
            <person name="Horton D.L."/>
            <person name="Alikhan N.F."/>
            <person name="Baker D."/>
            <person name="Gharbi K."/>
            <person name="Hall N."/>
            <person name="Watson M."/>
            <person name="Adriaenssens E.M."/>
            <person name="Foster-Nyarko E."/>
            <person name="Jarju S."/>
            <person name="Secka A."/>
            <person name="Antonio M."/>
            <person name="Oren A."/>
            <person name="Chaudhuri R.R."/>
            <person name="La Ragione R."/>
            <person name="Hildebrand F."/>
            <person name="Pallen M.J."/>
        </authorList>
    </citation>
    <scope>NUCLEOTIDE SEQUENCE</scope>
    <source>
        <strain evidence="1">ChiGjej4B4-12881</strain>
    </source>
</reference>
<dbReference type="SFLD" id="SFLDS00003">
    <property type="entry name" value="Haloacid_Dehalogenase"/>
    <property type="match status" value="1"/>
</dbReference>
<accession>A0A9D1W5C1</accession>
<dbReference type="SUPFAM" id="SSF56784">
    <property type="entry name" value="HAD-like"/>
    <property type="match status" value="1"/>
</dbReference>
<protein>
    <submittedName>
        <fullName evidence="1">Cof-type HAD-IIB family hydrolase</fullName>
    </submittedName>
</protein>
<dbReference type="PROSITE" id="PS01229">
    <property type="entry name" value="COF_2"/>
    <property type="match status" value="1"/>
</dbReference>
<dbReference type="Pfam" id="PF08282">
    <property type="entry name" value="Hydrolase_3"/>
    <property type="match status" value="1"/>
</dbReference>
<dbReference type="InterPro" id="IPR006379">
    <property type="entry name" value="HAD-SF_hydro_IIB"/>
</dbReference>
<reference evidence="1" key="2">
    <citation type="submission" date="2021-04" db="EMBL/GenBank/DDBJ databases">
        <authorList>
            <person name="Gilroy R."/>
        </authorList>
    </citation>
    <scope>NUCLEOTIDE SEQUENCE</scope>
    <source>
        <strain evidence="1">ChiGjej4B4-12881</strain>
    </source>
</reference>
<dbReference type="AlphaFoldDB" id="A0A9D1W5C1"/>
<evidence type="ECO:0000313" key="1">
    <source>
        <dbReference type="EMBL" id="HIX52758.1"/>
    </source>
</evidence>
<evidence type="ECO:0000313" key="2">
    <source>
        <dbReference type="Proteomes" id="UP000886780"/>
    </source>
</evidence>
<dbReference type="GO" id="GO:0005829">
    <property type="term" value="C:cytosol"/>
    <property type="evidence" value="ECO:0007669"/>
    <property type="project" value="TreeGrafter"/>
</dbReference>
<organism evidence="1 2">
    <name type="scientific">Candidatus Lachnoclostridium stercoripullorum</name>
    <dbReference type="NCBI Taxonomy" id="2838635"/>
    <lineage>
        <taxon>Bacteria</taxon>
        <taxon>Bacillati</taxon>
        <taxon>Bacillota</taxon>
        <taxon>Clostridia</taxon>
        <taxon>Lachnospirales</taxon>
        <taxon>Lachnospiraceae</taxon>
    </lineage>
</organism>
<keyword evidence="1" id="KW-0378">Hydrolase</keyword>